<evidence type="ECO:0000313" key="6">
    <source>
        <dbReference type="Proteomes" id="UP000229896"/>
    </source>
</evidence>
<gene>
    <name evidence="5" type="ORF">COT12_00595</name>
</gene>
<dbReference type="PROSITE" id="PS00662">
    <property type="entry name" value="T2SP_E"/>
    <property type="match status" value="1"/>
</dbReference>
<accession>A0A2M6YCV7</accession>
<dbReference type="Pfam" id="PF00437">
    <property type="entry name" value="T2SSE"/>
    <property type="match status" value="1"/>
</dbReference>
<dbReference type="InterPro" id="IPR001482">
    <property type="entry name" value="T2SS/T4SS_dom"/>
</dbReference>
<dbReference type="CDD" id="cd01129">
    <property type="entry name" value="PulE-GspE-like"/>
    <property type="match status" value="1"/>
</dbReference>
<protein>
    <recommendedName>
        <fullName evidence="4">Bacterial type II secretion system protein E domain-containing protein</fullName>
    </recommendedName>
</protein>
<dbReference type="Gene3D" id="3.40.50.300">
    <property type="entry name" value="P-loop containing nucleotide triphosphate hydrolases"/>
    <property type="match status" value="1"/>
</dbReference>
<evidence type="ECO:0000256" key="1">
    <source>
        <dbReference type="ARBA" id="ARBA00006611"/>
    </source>
</evidence>
<dbReference type="AlphaFoldDB" id="A0A2M6YCV7"/>
<name>A0A2M6YCV7_9BACT</name>
<dbReference type="GO" id="GO:0005886">
    <property type="term" value="C:plasma membrane"/>
    <property type="evidence" value="ECO:0007669"/>
    <property type="project" value="TreeGrafter"/>
</dbReference>
<comment type="similarity">
    <text evidence="1">Belongs to the GSP E family.</text>
</comment>
<dbReference type="InterPro" id="IPR027417">
    <property type="entry name" value="P-loop_NTPase"/>
</dbReference>
<evidence type="ECO:0000256" key="3">
    <source>
        <dbReference type="ARBA" id="ARBA00022840"/>
    </source>
</evidence>
<keyword evidence="3" id="KW-0067">ATP-binding</keyword>
<dbReference type="Gene3D" id="3.30.450.90">
    <property type="match status" value="1"/>
</dbReference>
<organism evidence="5 6">
    <name type="scientific">Candidatus Berkelbacteria bacterium CG08_land_8_20_14_0_20_39_8</name>
    <dbReference type="NCBI Taxonomy" id="1974511"/>
    <lineage>
        <taxon>Bacteria</taxon>
        <taxon>Candidatus Berkelbacteria</taxon>
    </lineage>
</organism>
<evidence type="ECO:0000256" key="2">
    <source>
        <dbReference type="ARBA" id="ARBA00022741"/>
    </source>
</evidence>
<reference evidence="6" key="1">
    <citation type="submission" date="2017-09" db="EMBL/GenBank/DDBJ databases">
        <title>Depth-based differentiation of microbial function through sediment-hosted aquifers and enrichment of novel symbionts in the deep terrestrial subsurface.</title>
        <authorList>
            <person name="Probst A.J."/>
            <person name="Ladd B."/>
            <person name="Jarett J.K."/>
            <person name="Geller-Mcgrath D.E."/>
            <person name="Sieber C.M.K."/>
            <person name="Emerson J.B."/>
            <person name="Anantharaman K."/>
            <person name="Thomas B.C."/>
            <person name="Malmstrom R."/>
            <person name="Stieglmeier M."/>
            <person name="Klingl A."/>
            <person name="Woyke T."/>
            <person name="Ryan C.M."/>
            <person name="Banfield J.F."/>
        </authorList>
    </citation>
    <scope>NUCLEOTIDE SEQUENCE [LARGE SCALE GENOMIC DNA]</scope>
</reference>
<dbReference type="PANTHER" id="PTHR30258:SF2">
    <property type="entry name" value="COMG OPERON PROTEIN 1"/>
    <property type="match status" value="1"/>
</dbReference>
<dbReference type="GO" id="GO:0016887">
    <property type="term" value="F:ATP hydrolysis activity"/>
    <property type="evidence" value="ECO:0007669"/>
    <property type="project" value="TreeGrafter"/>
</dbReference>
<evidence type="ECO:0000313" key="5">
    <source>
        <dbReference type="EMBL" id="PIU24521.1"/>
    </source>
</evidence>
<dbReference type="EMBL" id="PEXI01000023">
    <property type="protein sequence ID" value="PIU24521.1"/>
    <property type="molecule type" value="Genomic_DNA"/>
</dbReference>
<proteinExistence type="inferred from homology"/>
<dbReference type="GO" id="GO:0005524">
    <property type="term" value="F:ATP binding"/>
    <property type="evidence" value="ECO:0007669"/>
    <property type="project" value="UniProtKB-KW"/>
</dbReference>
<keyword evidence="2" id="KW-0547">Nucleotide-binding</keyword>
<feature type="domain" description="Bacterial type II secretion system protein E" evidence="4">
    <location>
        <begin position="351"/>
        <end position="365"/>
    </location>
</feature>
<dbReference type="SUPFAM" id="SSF160246">
    <property type="entry name" value="EspE N-terminal domain-like"/>
    <property type="match status" value="1"/>
</dbReference>
<comment type="caution">
    <text evidence="5">The sequence shown here is derived from an EMBL/GenBank/DDBJ whole genome shotgun (WGS) entry which is preliminary data.</text>
</comment>
<dbReference type="PANTHER" id="PTHR30258">
    <property type="entry name" value="TYPE II SECRETION SYSTEM PROTEIN GSPE-RELATED"/>
    <property type="match status" value="1"/>
</dbReference>
<dbReference type="InterPro" id="IPR037257">
    <property type="entry name" value="T2SS_E_N_sf"/>
</dbReference>
<dbReference type="Proteomes" id="UP000229896">
    <property type="component" value="Unassembled WGS sequence"/>
</dbReference>
<sequence>MVNINQKLFNLRRQDEEELTEILATRLGLPYIDLVGYPFASEIIMQFPAEIMSQFAFVPYLKIGKEIKIAITNTVGDQLENYLNEFGQANNLRFVFSIVSKTGLLYAIDYFQKLQEEKQKKALVVSEKRENLIDQVKTIADIAESAKKVTTTELLELILFSAAKMNASDIHIEPGTDDFLVRFRIDGVLQDVLRMKIAVYKFLLSRIKFLAKLKMDVVNEPQDGRFAIKRDQDEIALRVSTLPSAYGESLVLRLLGQEMSISKLTGLGFRPDALAIIEKAIAHPHGMILNTGPTSSGKSTTLYAIIVELRKPGIKIISLEDPIEYRIAGVEQSQIDVEAGYTFADGLQAALRQDPDILMVGEIRDKETAEIGVQVALTGHLLLSTLHSNTAAAALPRLLEIGVRPFLLAGSINLIIGQRLVRKICRKCAEEFAPTEPVWEEIKKVMLPVKDRIKPELAAKLELPANQIRFLRGRGCAACNKSGYSGRQVIAEVLIPSANMEALIGREATISEFTKTALNEGMITMEQDGLIQVLKGVTTTTEVWRVTKD</sequence>
<evidence type="ECO:0000259" key="4">
    <source>
        <dbReference type="PROSITE" id="PS00662"/>
    </source>
</evidence>
<dbReference type="SUPFAM" id="SSF52540">
    <property type="entry name" value="P-loop containing nucleoside triphosphate hydrolases"/>
    <property type="match status" value="1"/>
</dbReference>